<evidence type="ECO:0000313" key="4">
    <source>
        <dbReference type="Proteomes" id="UP000836402"/>
    </source>
</evidence>
<dbReference type="PANTHER" id="PTHR48079:SF6">
    <property type="entry name" value="NAD(P)-BINDING DOMAIN-CONTAINING PROTEIN-RELATED"/>
    <property type="match status" value="1"/>
</dbReference>
<dbReference type="AlphaFoldDB" id="A0A177VHH7"/>
<evidence type="ECO:0000313" key="2">
    <source>
        <dbReference type="EMBL" id="KAE8265555.1"/>
    </source>
</evidence>
<reference evidence="1" key="3">
    <citation type="submission" date="2020-10" db="EMBL/GenBank/DDBJ databases">
        <authorList>
            <person name="Sedaghatjoo S."/>
        </authorList>
    </citation>
    <scope>NUCLEOTIDE SEQUENCE</scope>
    <source>
        <strain evidence="1">AZH3</strain>
    </source>
</reference>
<reference evidence="2" key="2">
    <citation type="journal article" date="2019" name="IMA Fungus">
        <title>Genome sequencing and comparison of five Tilletia species to identify candidate genes for the detection of regulated species infecting wheat.</title>
        <authorList>
            <person name="Nguyen H.D.T."/>
            <person name="Sultana T."/>
            <person name="Kesanakurti P."/>
            <person name="Hambleton S."/>
        </authorList>
    </citation>
    <scope>NUCLEOTIDE SEQUENCE</scope>
    <source>
        <strain evidence="2">DAOMC 238032</strain>
    </source>
</reference>
<protein>
    <submittedName>
        <fullName evidence="2">Uncharacterized protein</fullName>
    </submittedName>
</protein>
<accession>A0A177VHH7</accession>
<reference evidence="2" key="1">
    <citation type="submission" date="2016-04" db="EMBL/GenBank/DDBJ databases">
        <authorList>
            <person name="Nguyen H.D."/>
            <person name="Kesanakurti P."/>
            <person name="Cullis J."/>
            <person name="Levesque C.A."/>
            <person name="Hambleton S."/>
        </authorList>
    </citation>
    <scope>NUCLEOTIDE SEQUENCE</scope>
    <source>
        <strain evidence="2">DAOMC 238032</strain>
    </source>
</reference>
<dbReference type="EMBL" id="CAJHJG010003225">
    <property type="protein sequence ID" value="CAD6928084.1"/>
    <property type="molecule type" value="Genomic_DNA"/>
</dbReference>
<dbReference type="GO" id="GO:0004029">
    <property type="term" value="F:aldehyde dehydrogenase (NAD+) activity"/>
    <property type="evidence" value="ECO:0007669"/>
    <property type="project" value="TreeGrafter"/>
</dbReference>
<dbReference type="PANTHER" id="PTHR48079">
    <property type="entry name" value="PROTEIN YEEZ"/>
    <property type="match status" value="1"/>
</dbReference>
<dbReference type="Gene3D" id="3.40.50.720">
    <property type="entry name" value="NAD(P)-binding Rossmann-like Domain"/>
    <property type="match status" value="1"/>
</dbReference>
<dbReference type="GO" id="GO:0005737">
    <property type="term" value="C:cytoplasm"/>
    <property type="evidence" value="ECO:0007669"/>
    <property type="project" value="TreeGrafter"/>
</dbReference>
<organism evidence="2 3">
    <name type="scientific">Tilletia caries</name>
    <name type="common">wheat bunt fungus</name>
    <dbReference type="NCBI Taxonomy" id="13290"/>
    <lineage>
        <taxon>Eukaryota</taxon>
        <taxon>Fungi</taxon>
        <taxon>Dikarya</taxon>
        <taxon>Basidiomycota</taxon>
        <taxon>Ustilaginomycotina</taxon>
        <taxon>Exobasidiomycetes</taxon>
        <taxon>Tilletiales</taxon>
        <taxon>Tilletiaceae</taxon>
        <taxon>Tilletia</taxon>
    </lineage>
</organism>
<evidence type="ECO:0000313" key="1">
    <source>
        <dbReference type="EMBL" id="CAD6928084.1"/>
    </source>
</evidence>
<dbReference type="InterPro" id="IPR036291">
    <property type="entry name" value="NAD(P)-bd_dom_sf"/>
</dbReference>
<dbReference type="EMBL" id="LWDD02000009">
    <property type="protein sequence ID" value="KAE8265555.1"/>
    <property type="molecule type" value="Genomic_DNA"/>
</dbReference>
<keyword evidence="4" id="KW-1185">Reference proteome</keyword>
<dbReference type="SUPFAM" id="SSF51735">
    <property type="entry name" value="NAD(P)-binding Rossmann-fold domains"/>
    <property type="match status" value="1"/>
</dbReference>
<dbReference type="InterPro" id="IPR051783">
    <property type="entry name" value="NAD(P)-dependent_oxidoreduct"/>
</dbReference>
<evidence type="ECO:0000313" key="3">
    <source>
        <dbReference type="Proteomes" id="UP000077671"/>
    </source>
</evidence>
<sequence length="423" mass="45710">MSSSSSLSTGGVKSILLFGATGYVGGNVLHHLLTQHAEKAPHIVLLVSSQSAAEKVAKWARAVNSQLDVQILQPVPEQESSDEAIKRIRPNGLDIVPIPRTPEQAWYAAAEQYASVTDCCVQVATSDDGSFTSAIQRGLAKAHSSGKRRGCIVHASGTQLIESAPVGKFVETPIYDDTDLDQLKSIPDEAAHRLIDLEIINDIAAGKIGGGAIVCPSLIWGIAHGPVRRISQQVPGMVEKALSPLNNQAVYCGEGTNVWNGVHVDELADLIVRLITRWTYEPLPQSPPEAHSTFYFAAAKPLFSFKDVATAIGTVLSSTKNPATSKPLVPTAEPKSVTVPKFDASQKGVRVEDGDRAAAADEDEKRAPVWPCRTTSRCVSERAKSEFGWVAKREFDREAMLDEIKSYVKIWIEDGVLEEKLKA</sequence>
<name>A0A177VHH7_9BASI</name>
<dbReference type="Proteomes" id="UP000077671">
    <property type="component" value="Unassembled WGS sequence"/>
</dbReference>
<dbReference type="Proteomes" id="UP000836402">
    <property type="component" value="Unassembled WGS sequence"/>
</dbReference>
<comment type="caution">
    <text evidence="2">The sequence shown here is derived from an EMBL/GenBank/DDBJ whole genome shotgun (WGS) entry which is preliminary data.</text>
</comment>
<gene>
    <name evidence="2" type="ORF">A4X03_0g180</name>
    <name evidence="1" type="ORF">JKIAZH3_G7642</name>
</gene>
<proteinExistence type="predicted"/>